<gene>
    <name evidence="1" type="ORF">J2W39_005193</name>
</gene>
<accession>A0AAW8END7</accession>
<protein>
    <submittedName>
        <fullName evidence="1">Uncharacterized protein</fullName>
    </submittedName>
</protein>
<dbReference type="EMBL" id="JAUSRV010000014">
    <property type="protein sequence ID" value="MDP9973930.1"/>
    <property type="molecule type" value="Genomic_DNA"/>
</dbReference>
<comment type="caution">
    <text evidence="1">The sequence shown here is derived from an EMBL/GenBank/DDBJ whole genome shotgun (WGS) entry which is preliminary data.</text>
</comment>
<dbReference type="Proteomes" id="UP001224845">
    <property type="component" value="Unassembled WGS sequence"/>
</dbReference>
<name>A0AAW8END7_VARPD</name>
<organism evidence="1 2">
    <name type="scientific">Variovorax paradoxus</name>
    <dbReference type="NCBI Taxonomy" id="34073"/>
    <lineage>
        <taxon>Bacteria</taxon>
        <taxon>Pseudomonadati</taxon>
        <taxon>Pseudomonadota</taxon>
        <taxon>Betaproteobacteria</taxon>
        <taxon>Burkholderiales</taxon>
        <taxon>Comamonadaceae</taxon>
        <taxon>Variovorax</taxon>
    </lineage>
</organism>
<evidence type="ECO:0000313" key="2">
    <source>
        <dbReference type="Proteomes" id="UP001224845"/>
    </source>
</evidence>
<sequence length="222" mass="24256">MRQFAQQKAQRVDVVDQYLHHQCALQTRDEGLALERRQPAGLVGQQAGGHQGHARLDHVSDAPLREPSREVAVTATEAPVLVDHEPAPGRHFVGQCTGFGERGSQGLLAQHGQATLCRGAHDGRMEFARRRHVDRIKRHRVKHLLRARKDPGDAELACTRLGVGDVRVGDGHDHGLPFERPPTRKMVRADPTCADQAHAQGLRHGAPTSAAGIAFSVKASNR</sequence>
<dbReference type="AlphaFoldDB" id="A0AAW8END7"/>
<reference evidence="1" key="1">
    <citation type="submission" date="2023-07" db="EMBL/GenBank/DDBJ databases">
        <title>Sorghum-associated microbial communities from plants grown in Nebraska, USA.</title>
        <authorList>
            <person name="Schachtman D."/>
        </authorList>
    </citation>
    <scope>NUCLEOTIDE SEQUENCE</scope>
    <source>
        <strain evidence="1">DS3315</strain>
    </source>
</reference>
<evidence type="ECO:0000313" key="1">
    <source>
        <dbReference type="EMBL" id="MDP9973930.1"/>
    </source>
</evidence>
<proteinExistence type="predicted"/>